<dbReference type="InterPro" id="IPR025446">
    <property type="entry name" value="Antirep_AbbA"/>
</dbReference>
<accession>A0A1E5LJH8</accession>
<keyword evidence="2" id="KW-1185">Reference proteome</keyword>
<reference evidence="1 2" key="1">
    <citation type="submission" date="2016-08" db="EMBL/GenBank/DDBJ databases">
        <title>Genome of Bacillus solimangrovi GH2-4.</title>
        <authorList>
            <person name="Lim S."/>
            <person name="Kim B.-C."/>
        </authorList>
    </citation>
    <scope>NUCLEOTIDE SEQUENCE [LARGE SCALE GENOMIC DNA]</scope>
    <source>
        <strain evidence="1 2">GH2-4</strain>
    </source>
</reference>
<comment type="caution">
    <text evidence="1">The sequence shown here is derived from an EMBL/GenBank/DDBJ whole genome shotgun (WGS) entry which is preliminary data.</text>
</comment>
<evidence type="ECO:0008006" key="3">
    <source>
        <dbReference type="Google" id="ProtNLM"/>
    </source>
</evidence>
<dbReference type="Pfam" id="PF14156">
    <property type="entry name" value="AbbA_antirepres"/>
    <property type="match status" value="1"/>
</dbReference>
<protein>
    <recommendedName>
        <fullName evidence="3">Antirepressor AbbA</fullName>
    </recommendedName>
</protein>
<evidence type="ECO:0000313" key="2">
    <source>
        <dbReference type="Proteomes" id="UP000095209"/>
    </source>
</evidence>
<dbReference type="Proteomes" id="UP000095209">
    <property type="component" value="Unassembled WGS sequence"/>
</dbReference>
<gene>
    <name evidence="1" type="ORF">BFG57_09365</name>
</gene>
<sequence>MNKVEALSLSKEEESLLVEVLLEQSYAIEVVCSQISDVEKGNKSVDEAKIKKLNALYDRLVKAGV</sequence>
<dbReference type="AlphaFoldDB" id="A0A1E5LJH8"/>
<proteinExistence type="predicted"/>
<dbReference type="EMBL" id="MJEH01000004">
    <property type="protein sequence ID" value="OEH94247.1"/>
    <property type="molecule type" value="Genomic_DNA"/>
</dbReference>
<dbReference type="Gene3D" id="1.10.287.3030">
    <property type="match status" value="1"/>
</dbReference>
<name>A0A1E5LJH8_9BACI</name>
<organism evidence="1 2">
    <name type="scientific">Bacillus solimangrovi</name>
    <dbReference type="NCBI Taxonomy" id="1305675"/>
    <lineage>
        <taxon>Bacteria</taxon>
        <taxon>Bacillati</taxon>
        <taxon>Bacillota</taxon>
        <taxon>Bacilli</taxon>
        <taxon>Bacillales</taxon>
        <taxon>Bacillaceae</taxon>
        <taxon>Bacillus</taxon>
    </lineage>
</organism>
<evidence type="ECO:0000313" key="1">
    <source>
        <dbReference type="EMBL" id="OEH94247.1"/>
    </source>
</evidence>
<dbReference type="RefSeq" id="WP_069715810.1">
    <property type="nucleotide sequence ID" value="NZ_MJEH01000004.1"/>
</dbReference>
<dbReference type="OrthoDB" id="2972529at2"/>